<dbReference type="Proteomes" id="UP000297475">
    <property type="component" value="Unassembled WGS sequence"/>
</dbReference>
<comment type="caution">
    <text evidence="2">The sequence shown here is derived from an EMBL/GenBank/DDBJ whole genome shotgun (WGS) entry which is preliminary data.</text>
</comment>
<dbReference type="CDD" id="cd00531">
    <property type="entry name" value="NTF2_like"/>
    <property type="match status" value="1"/>
</dbReference>
<keyword evidence="3" id="KW-1185">Reference proteome</keyword>
<dbReference type="AlphaFoldDB" id="A0A4Z0WCF3"/>
<accession>A0A4Z0WCF3</accession>
<sequence>MTHVQTSDYTECQMALFKVARALDTHNPELAAAQFSEQGTWTWKGQVLQGRSAIAKALATRDPEVLTRHVTSNLVCELSAPDTIQAICTLITFKGEASDAGQPAQLGPPVSILDYHDTFVYEDGCWRIFKRTSQRVFAA</sequence>
<evidence type="ECO:0000313" key="3">
    <source>
        <dbReference type="Proteomes" id="UP000297475"/>
    </source>
</evidence>
<proteinExistence type="predicted"/>
<dbReference type="EMBL" id="SRMF01000003">
    <property type="protein sequence ID" value="TGG93593.1"/>
    <property type="molecule type" value="Genomic_DNA"/>
</dbReference>
<dbReference type="InterPro" id="IPR037401">
    <property type="entry name" value="SnoaL-like"/>
</dbReference>
<dbReference type="OrthoDB" id="4941530at2"/>
<feature type="domain" description="SnoaL-like" evidence="1">
    <location>
        <begin position="6"/>
        <end position="132"/>
    </location>
</feature>
<dbReference type="Pfam" id="PF13577">
    <property type="entry name" value="SnoaL_4"/>
    <property type="match status" value="1"/>
</dbReference>
<name>A0A4Z0WCF3_9GAMM</name>
<dbReference type="SUPFAM" id="SSF54427">
    <property type="entry name" value="NTF2-like"/>
    <property type="match status" value="1"/>
</dbReference>
<gene>
    <name evidence="2" type="ORF">E4656_11175</name>
</gene>
<dbReference type="Gene3D" id="3.10.450.50">
    <property type="match status" value="1"/>
</dbReference>
<organism evidence="2 3">
    <name type="scientific">Natronospirillum operosum</name>
    <dbReference type="NCBI Taxonomy" id="2759953"/>
    <lineage>
        <taxon>Bacteria</taxon>
        <taxon>Pseudomonadati</taxon>
        <taxon>Pseudomonadota</taxon>
        <taxon>Gammaproteobacteria</taxon>
        <taxon>Oceanospirillales</taxon>
        <taxon>Natronospirillaceae</taxon>
        <taxon>Natronospirillum</taxon>
    </lineage>
</organism>
<dbReference type="InterPro" id="IPR032710">
    <property type="entry name" value="NTF2-like_dom_sf"/>
</dbReference>
<evidence type="ECO:0000259" key="1">
    <source>
        <dbReference type="Pfam" id="PF13577"/>
    </source>
</evidence>
<protein>
    <submittedName>
        <fullName evidence="2">Nuclear transport factor 2 family protein</fullName>
    </submittedName>
</protein>
<reference evidence="2 3" key="1">
    <citation type="submission" date="2019-04" db="EMBL/GenBank/DDBJ databases">
        <title>Natronospirillum operosus gen. nov., sp. nov., a haloalkaliphilic satellite isolated from decaying biomass of laboratory culture of cyanobacterium Geitlerinema sp. and proposal of Natronospirillaceae fam. nov. and Saccharospirillaceae fam. nov.</title>
        <authorList>
            <person name="Kevbrin V."/>
            <person name="Boltyanskaya Y."/>
            <person name="Koziaeva V."/>
            <person name="Grouzdev D.S."/>
            <person name="Park M."/>
            <person name="Cho J."/>
        </authorList>
    </citation>
    <scope>NUCLEOTIDE SEQUENCE [LARGE SCALE GENOMIC DNA]</scope>
    <source>
        <strain evidence="2 3">G-116</strain>
    </source>
</reference>
<dbReference type="RefSeq" id="WP_135483329.1">
    <property type="nucleotide sequence ID" value="NZ_SRMF01000003.1"/>
</dbReference>
<evidence type="ECO:0000313" key="2">
    <source>
        <dbReference type="EMBL" id="TGG93593.1"/>
    </source>
</evidence>